<evidence type="ECO:0000313" key="2">
    <source>
        <dbReference type="Proteomes" id="UP000193224"/>
    </source>
</evidence>
<dbReference type="Proteomes" id="UP000193224">
    <property type="component" value="Unassembled WGS sequence"/>
</dbReference>
<gene>
    <name evidence="1" type="ORF">ROA7745_04254</name>
</gene>
<protein>
    <submittedName>
        <fullName evidence="1">Uncharacterized protein</fullName>
    </submittedName>
</protein>
<dbReference type="AlphaFoldDB" id="A0A1X7BXL1"/>
<sequence>MAVSSLNQVQRAVRFWPPQRERKSLLVGALSRPAGTTKTGLGPIAVWKINGSSSLTSIWML</sequence>
<evidence type="ECO:0000313" key="1">
    <source>
        <dbReference type="EMBL" id="SMC14387.1"/>
    </source>
</evidence>
<proteinExistence type="predicted"/>
<keyword evidence="2" id="KW-1185">Reference proteome</keyword>
<reference evidence="1 2" key="1">
    <citation type="submission" date="2017-03" db="EMBL/GenBank/DDBJ databases">
        <authorList>
            <person name="Afonso C.L."/>
            <person name="Miller P.J."/>
            <person name="Scott M.A."/>
            <person name="Spackman E."/>
            <person name="Goraichik I."/>
            <person name="Dimitrov K.M."/>
            <person name="Suarez D.L."/>
            <person name="Swayne D.E."/>
        </authorList>
    </citation>
    <scope>NUCLEOTIDE SEQUENCE [LARGE SCALE GENOMIC DNA]</scope>
    <source>
        <strain evidence="1 2">CECT 7745</strain>
    </source>
</reference>
<name>A0A1X7BXL1_9RHOB</name>
<accession>A0A1X7BXL1</accession>
<organism evidence="1 2">
    <name type="scientific">Roseovarius aestuarii</name>
    <dbReference type="NCBI Taxonomy" id="475083"/>
    <lineage>
        <taxon>Bacteria</taxon>
        <taxon>Pseudomonadati</taxon>
        <taxon>Pseudomonadota</taxon>
        <taxon>Alphaproteobacteria</taxon>
        <taxon>Rhodobacterales</taxon>
        <taxon>Roseobacteraceae</taxon>
        <taxon>Roseovarius</taxon>
    </lineage>
</organism>
<dbReference type="EMBL" id="FWXB01000025">
    <property type="protein sequence ID" value="SMC14387.1"/>
    <property type="molecule type" value="Genomic_DNA"/>
</dbReference>